<comment type="similarity">
    <text evidence="2 10">Belongs to the TRAFAC class TrmE-Era-EngA-EngB-Septin-like GTPase superfamily. EngB GTPase family.</text>
</comment>
<dbReference type="PANTHER" id="PTHR11649">
    <property type="entry name" value="MSS1/TRME-RELATED GTP-BINDING PROTEIN"/>
    <property type="match status" value="1"/>
</dbReference>
<dbReference type="GO" id="GO:0000917">
    <property type="term" value="P:division septum assembly"/>
    <property type="evidence" value="ECO:0007669"/>
    <property type="project" value="UniProtKB-KW"/>
</dbReference>
<dbReference type="Pfam" id="PF01926">
    <property type="entry name" value="MMR_HSR1"/>
    <property type="match status" value="1"/>
</dbReference>
<comment type="caution">
    <text evidence="12">The sequence shown here is derived from an EMBL/GenBank/DDBJ whole genome shotgun (WGS) entry which is preliminary data.</text>
</comment>
<dbReference type="InterPro" id="IPR006073">
    <property type="entry name" value="GTP-bd"/>
</dbReference>
<dbReference type="InterPro" id="IPR019987">
    <property type="entry name" value="GTP-bd_ribosome_bio_YsxC"/>
</dbReference>
<evidence type="ECO:0000256" key="2">
    <source>
        <dbReference type="ARBA" id="ARBA00009638"/>
    </source>
</evidence>
<dbReference type="AlphaFoldDB" id="A0A369LL98"/>
<dbReference type="GO" id="GO:0046872">
    <property type="term" value="F:metal ion binding"/>
    <property type="evidence" value="ECO:0007669"/>
    <property type="project" value="UniProtKB-KW"/>
</dbReference>
<comment type="cofactor">
    <cofactor evidence="1">
        <name>Mg(2+)</name>
        <dbReference type="ChEBI" id="CHEBI:18420"/>
    </cofactor>
</comment>
<dbReference type="Proteomes" id="UP000253975">
    <property type="component" value="Unassembled WGS sequence"/>
</dbReference>
<comment type="function">
    <text evidence="10">Necessary for normal cell division and for the maintenance of normal septation.</text>
</comment>
<gene>
    <name evidence="10" type="primary">engB</name>
    <name evidence="12" type="ORF">C1881_02485</name>
</gene>
<evidence type="ECO:0000256" key="9">
    <source>
        <dbReference type="ARBA" id="ARBA00023306"/>
    </source>
</evidence>
<dbReference type="FunFam" id="3.40.50.300:FF:000098">
    <property type="entry name" value="Probable GTP-binding protein EngB"/>
    <property type="match status" value="1"/>
</dbReference>
<evidence type="ECO:0000313" key="13">
    <source>
        <dbReference type="Proteomes" id="UP000253975"/>
    </source>
</evidence>
<dbReference type="RefSeq" id="WP_114615099.1">
    <property type="nucleotide sequence ID" value="NZ_DBEZNL010000043.1"/>
</dbReference>
<dbReference type="Gene3D" id="3.40.50.300">
    <property type="entry name" value="P-loop containing nucleotide triphosphate hydrolases"/>
    <property type="match status" value="1"/>
</dbReference>
<keyword evidence="6" id="KW-0460">Magnesium</keyword>
<evidence type="ECO:0000256" key="7">
    <source>
        <dbReference type="ARBA" id="ARBA00023134"/>
    </source>
</evidence>
<accession>A0A369LL98</accession>
<dbReference type="CDD" id="cd01876">
    <property type="entry name" value="YihA_EngB"/>
    <property type="match status" value="1"/>
</dbReference>
<reference evidence="12 13" key="1">
    <citation type="journal article" date="2018" name="Elife">
        <title>Discovery and characterization of a prevalent human gut bacterial enzyme sufficient for the inactivation of a family of plant toxins.</title>
        <authorList>
            <person name="Koppel N."/>
            <person name="Bisanz J.E."/>
            <person name="Pandelia M.E."/>
            <person name="Turnbaugh P.J."/>
            <person name="Balskus E.P."/>
        </authorList>
    </citation>
    <scope>NUCLEOTIDE SEQUENCE [LARGE SCALE GENOMIC DNA]</scope>
    <source>
        <strain evidence="12 13">OB21 GAM31</strain>
    </source>
</reference>
<dbReference type="InterPro" id="IPR030393">
    <property type="entry name" value="G_ENGB_dom"/>
</dbReference>
<keyword evidence="3 10" id="KW-0132">Cell division</keyword>
<protein>
    <recommendedName>
        <fullName evidence="10">Probable GTP-binding protein EngB</fullName>
    </recommendedName>
</protein>
<evidence type="ECO:0000256" key="8">
    <source>
        <dbReference type="ARBA" id="ARBA00023210"/>
    </source>
</evidence>
<dbReference type="NCBIfam" id="TIGR03598">
    <property type="entry name" value="GTPase_YsxC"/>
    <property type="match status" value="1"/>
</dbReference>
<evidence type="ECO:0000256" key="3">
    <source>
        <dbReference type="ARBA" id="ARBA00022618"/>
    </source>
</evidence>
<dbReference type="PROSITE" id="PS51706">
    <property type="entry name" value="G_ENGB"/>
    <property type="match status" value="1"/>
</dbReference>
<feature type="domain" description="EngB-type G" evidence="11">
    <location>
        <begin position="22"/>
        <end position="195"/>
    </location>
</feature>
<dbReference type="GO" id="GO:0005829">
    <property type="term" value="C:cytosol"/>
    <property type="evidence" value="ECO:0007669"/>
    <property type="project" value="TreeGrafter"/>
</dbReference>
<keyword evidence="4" id="KW-0479">Metal-binding</keyword>
<keyword evidence="8 10" id="KW-0717">Septation</keyword>
<dbReference type="EMBL" id="PPTO01000003">
    <property type="protein sequence ID" value="RDB60363.1"/>
    <property type="molecule type" value="Genomic_DNA"/>
</dbReference>
<dbReference type="HAMAP" id="MF_00321">
    <property type="entry name" value="GTPase_EngB"/>
    <property type="match status" value="1"/>
</dbReference>
<evidence type="ECO:0000313" key="12">
    <source>
        <dbReference type="EMBL" id="RDB60363.1"/>
    </source>
</evidence>
<evidence type="ECO:0000256" key="1">
    <source>
        <dbReference type="ARBA" id="ARBA00001946"/>
    </source>
</evidence>
<keyword evidence="7 10" id="KW-0342">GTP-binding</keyword>
<dbReference type="SUPFAM" id="SSF52540">
    <property type="entry name" value="P-loop containing nucleoside triphosphate hydrolases"/>
    <property type="match status" value="1"/>
</dbReference>
<name>A0A369LL98_9ACTN</name>
<sequence length="204" mass="22802">MNYHNVKFAAAYGTSKQLPPSKRAEVSFVGRSNVGKSSLMNKLFNRKKLAKVSATPGKTSTINFFEAEWADFVDLPGYGFAQVSKSEKARWREMIEGYYNQDREFCCVVSLIDIRHPATALDVNMIEFLIAAELPFMIVCTKADKLSKNKCAQSIAALRRQLGFSRDEVEIIPISSANGSGIDDLKAALERRIKAYNNDESSEE</sequence>
<evidence type="ECO:0000256" key="10">
    <source>
        <dbReference type="HAMAP-Rule" id="MF_00321"/>
    </source>
</evidence>
<dbReference type="PANTHER" id="PTHR11649:SF13">
    <property type="entry name" value="ENGB-TYPE G DOMAIN-CONTAINING PROTEIN"/>
    <property type="match status" value="1"/>
</dbReference>
<proteinExistence type="inferred from homology"/>
<keyword evidence="9 10" id="KW-0131">Cell cycle</keyword>
<organism evidence="12 13">
    <name type="scientific">Slackia isoflavoniconvertens</name>
    <dbReference type="NCBI Taxonomy" id="572010"/>
    <lineage>
        <taxon>Bacteria</taxon>
        <taxon>Bacillati</taxon>
        <taxon>Actinomycetota</taxon>
        <taxon>Coriobacteriia</taxon>
        <taxon>Eggerthellales</taxon>
        <taxon>Eggerthellaceae</taxon>
        <taxon>Slackia</taxon>
    </lineage>
</organism>
<evidence type="ECO:0000256" key="6">
    <source>
        <dbReference type="ARBA" id="ARBA00022842"/>
    </source>
</evidence>
<evidence type="ECO:0000256" key="4">
    <source>
        <dbReference type="ARBA" id="ARBA00022723"/>
    </source>
</evidence>
<keyword evidence="5 10" id="KW-0547">Nucleotide-binding</keyword>
<evidence type="ECO:0000256" key="5">
    <source>
        <dbReference type="ARBA" id="ARBA00022741"/>
    </source>
</evidence>
<evidence type="ECO:0000259" key="11">
    <source>
        <dbReference type="PROSITE" id="PS51706"/>
    </source>
</evidence>
<dbReference type="InterPro" id="IPR027417">
    <property type="entry name" value="P-loop_NTPase"/>
</dbReference>
<dbReference type="GO" id="GO:0005525">
    <property type="term" value="F:GTP binding"/>
    <property type="evidence" value="ECO:0007669"/>
    <property type="project" value="UniProtKB-UniRule"/>
</dbReference>